<sequence>MFDVDHFIGERQPKRAKWNSFVSGFASLGIFFTITMVGIVIAPIFFLIAAMIAWVRNSRYPVIKMTCLHCDRKLKVEPEVTKFTCPYCCITLRKNGDVWKKGDVDWIE</sequence>
<dbReference type="Proteomes" id="UP001297580">
    <property type="component" value="Chromosome"/>
</dbReference>
<evidence type="ECO:0008006" key="4">
    <source>
        <dbReference type="Google" id="ProtNLM"/>
    </source>
</evidence>
<evidence type="ECO:0000313" key="2">
    <source>
        <dbReference type="EMBL" id="WMV77648.1"/>
    </source>
</evidence>
<dbReference type="GeneID" id="87621093"/>
<organism evidence="2 3">
    <name type="scientific">Geobacillus thermodenitrificans</name>
    <dbReference type="NCBI Taxonomy" id="33940"/>
    <lineage>
        <taxon>Bacteria</taxon>
        <taxon>Bacillati</taxon>
        <taxon>Bacillota</taxon>
        <taxon>Bacilli</taxon>
        <taxon>Bacillales</taxon>
        <taxon>Anoxybacillaceae</taxon>
        <taxon>Geobacillus</taxon>
    </lineage>
</organism>
<keyword evidence="1" id="KW-0812">Transmembrane</keyword>
<dbReference type="RefSeq" id="WP_008879396.1">
    <property type="nucleotide sequence ID" value="NZ_CP017690.1"/>
</dbReference>
<proteinExistence type="predicted"/>
<keyword evidence="1" id="KW-1133">Transmembrane helix</keyword>
<evidence type="ECO:0000313" key="3">
    <source>
        <dbReference type="Proteomes" id="UP001297580"/>
    </source>
</evidence>
<protein>
    <recommendedName>
        <fullName evidence="4">Phage protein</fullName>
    </recommendedName>
</protein>
<keyword evidence="1" id="KW-0472">Membrane</keyword>
<feature type="transmembrane region" description="Helical" evidence="1">
    <location>
        <begin position="28"/>
        <end position="55"/>
    </location>
</feature>
<gene>
    <name evidence="2" type="ORF">HSX42_07875</name>
</gene>
<evidence type="ECO:0000256" key="1">
    <source>
        <dbReference type="SAM" id="Phobius"/>
    </source>
</evidence>
<keyword evidence="3" id="KW-1185">Reference proteome</keyword>
<name>A0ABY9QFG9_GEOTD</name>
<accession>A0ABY9QFG9</accession>
<dbReference type="EMBL" id="CP133461">
    <property type="protein sequence ID" value="WMV77648.1"/>
    <property type="molecule type" value="Genomic_DNA"/>
</dbReference>
<reference evidence="2 3" key="1">
    <citation type="submission" date="2023-08" db="EMBL/GenBank/DDBJ databases">
        <title>Complete genome sequence of Geobacillus thermodenitrificans K1041, a genetically tractable strain representative of the genus Geobacillus.</title>
        <authorList>
            <person name="Kani S."/>
            <person name="Suzuki H."/>
        </authorList>
    </citation>
    <scope>NUCLEOTIDE SEQUENCE [LARGE SCALE GENOMIC DNA]</scope>
    <source>
        <strain evidence="2 3">K1041</strain>
    </source>
</reference>